<dbReference type="EMBL" id="AKHW03001628">
    <property type="protein sequence ID" value="KYO41657.1"/>
    <property type="molecule type" value="Genomic_DNA"/>
</dbReference>
<dbReference type="Pfam" id="PF03937">
    <property type="entry name" value="Sdh5"/>
    <property type="match status" value="1"/>
</dbReference>
<dbReference type="FunFam" id="1.10.150.250:FF:000002">
    <property type="entry name" value="Succinate dehydrogenase assembly factor 2, mitochondrial"/>
    <property type="match status" value="1"/>
</dbReference>
<sequence length="596" mass="67097">MSPAAPARSGSGRDVLEMPLPPWRARPHEPLDTKRARLLYESRKRGMLENCLLLSLFAKENLHRMTEQQLNLYDRLINEPSNDWDIYYWATEAKPTPEVFQNEVMAMLKEFTKNKNREQRLRQPDLEYLFEPPNGHRPLVTAPVTQQEQHLPEQPAHQRPIPPPNMGRLPLGSVSPYVKMSSGGSMDPMKFYATSYGTAYGQEKFHPRVGCHLGTGYKSNYPPVVYYKSSLDRVDNPAMGLLLRDNYESVTTQHFRPLQVPDGKCPLPWSVHQAGSGFVREKPISCPTVKAVKKVHFDTREEGGPQGIAGLEPRHAPILHTLQGKGSVDRENARHGPHYMSTEYNSKFRFEMPRQPDFLQRKTIGVKEETGFTEEVRRNLIVPQPLRSQPGISITKTDFLPSTIPHGDEFLPVLAKGSKRETGFSQGATDPKGSVPSLRVEDSGPLSHSHFQGLQRPLQTQTKLLGREYVGKKEPSGFSINNGKYVTPPYDPDMPNQYLTSYNSMFYEKMLKGVDREGWTRGGIQPQQPGGFTTNNHVTDLGSDPNATETLRRVHPHVGRVITTLFTKLRYLSSLSSTPVFAAVGLMLPDSDAPVQ</sequence>
<comment type="subcellular location">
    <subcellularLocation>
        <location evidence="1 4">Mitochondrion matrix</location>
    </subcellularLocation>
</comment>
<dbReference type="PANTHER" id="PTHR34349:SF1">
    <property type="entry name" value="PROTEIN PHOSPHATASE 1 REGULATORY SUBUNIT 32"/>
    <property type="match status" value="1"/>
</dbReference>
<evidence type="ECO:0000256" key="1">
    <source>
        <dbReference type="ARBA" id="ARBA00004305"/>
    </source>
</evidence>
<dbReference type="Pfam" id="PF15691">
    <property type="entry name" value="PPP1R32"/>
    <property type="match status" value="1"/>
</dbReference>
<evidence type="ECO:0000256" key="5">
    <source>
        <dbReference type="SAM" id="MobiDB-lite"/>
    </source>
</evidence>
<feature type="region of interest" description="Disordered" evidence="5">
    <location>
        <begin position="421"/>
        <end position="452"/>
    </location>
</feature>
<evidence type="ECO:0000256" key="3">
    <source>
        <dbReference type="ARBA" id="ARBA00023186"/>
    </source>
</evidence>
<protein>
    <recommendedName>
        <fullName evidence="4">Succinate dehydrogenase assembly factor 2, mitochondrial</fullName>
        <shortName evidence="4">SDH assembly factor 2</shortName>
        <shortName evidence="4">SDHAF2</shortName>
    </recommendedName>
</protein>
<dbReference type="HAMAP" id="MF_03057">
    <property type="entry name" value="SDHAF2"/>
    <property type="match status" value="1"/>
</dbReference>
<dbReference type="AlphaFoldDB" id="A0A151NXR3"/>
<evidence type="ECO:0000313" key="7">
    <source>
        <dbReference type="Proteomes" id="UP000050525"/>
    </source>
</evidence>
<accession>A0A151NXR3</accession>
<keyword evidence="7" id="KW-1185">Reference proteome</keyword>
<dbReference type="GO" id="GO:0006121">
    <property type="term" value="P:mitochondrial electron transport, succinate to ubiquinone"/>
    <property type="evidence" value="ECO:0007669"/>
    <property type="project" value="UniProtKB-UniRule"/>
</dbReference>
<name>A0A151NXR3_ALLMI</name>
<organism evidence="6 7">
    <name type="scientific">Alligator mississippiensis</name>
    <name type="common">American alligator</name>
    <dbReference type="NCBI Taxonomy" id="8496"/>
    <lineage>
        <taxon>Eukaryota</taxon>
        <taxon>Metazoa</taxon>
        <taxon>Chordata</taxon>
        <taxon>Craniata</taxon>
        <taxon>Vertebrata</taxon>
        <taxon>Euteleostomi</taxon>
        <taxon>Archelosauria</taxon>
        <taxon>Archosauria</taxon>
        <taxon>Crocodylia</taxon>
        <taxon>Alligatoridae</taxon>
        <taxon>Alligatorinae</taxon>
        <taxon>Alligator</taxon>
    </lineage>
</organism>
<reference evidence="6 7" key="1">
    <citation type="journal article" date="2012" name="Genome Biol.">
        <title>Sequencing three crocodilian genomes to illuminate the evolution of archosaurs and amniotes.</title>
        <authorList>
            <person name="St John J.A."/>
            <person name="Braun E.L."/>
            <person name="Isberg S.R."/>
            <person name="Miles L.G."/>
            <person name="Chong A.Y."/>
            <person name="Gongora J."/>
            <person name="Dalzell P."/>
            <person name="Moran C."/>
            <person name="Bed'hom B."/>
            <person name="Abzhanov A."/>
            <person name="Burgess S.C."/>
            <person name="Cooksey A.M."/>
            <person name="Castoe T.A."/>
            <person name="Crawford N.G."/>
            <person name="Densmore L.D."/>
            <person name="Drew J.C."/>
            <person name="Edwards S.V."/>
            <person name="Faircloth B.C."/>
            <person name="Fujita M.K."/>
            <person name="Greenwold M.J."/>
            <person name="Hoffmann F.G."/>
            <person name="Howard J.M."/>
            <person name="Iguchi T."/>
            <person name="Janes D.E."/>
            <person name="Khan S.Y."/>
            <person name="Kohno S."/>
            <person name="de Koning A.J."/>
            <person name="Lance S.L."/>
            <person name="McCarthy F.M."/>
            <person name="McCormack J.E."/>
            <person name="Merchant M.E."/>
            <person name="Peterson D.G."/>
            <person name="Pollock D.D."/>
            <person name="Pourmand N."/>
            <person name="Raney B.J."/>
            <person name="Roessler K.A."/>
            <person name="Sanford J.R."/>
            <person name="Sawyer R.H."/>
            <person name="Schmidt C.J."/>
            <person name="Triplett E.W."/>
            <person name="Tuberville T.D."/>
            <person name="Venegas-Anaya M."/>
            <person name="Howard J.T."/>
            <person name="Jarvis E.D."/>
            <person name="Guillette L.J.Jr."/>
            <person name="Glenn T.C."/>
            <person name="Green R.E."/>
            <person name="Ray D.A."/>
        </authorList>
    </citation>
    <scope>NUCLEOTIDE SEQUENCE [LARGE SCALE GENOMIC DNA]</scope>
    <source>
        <strain evidence="6">KSC_2009_1</strain>
    </source>
</reference>
<gene>
    <name evidence="6" type="primary">PPP1R32</name>
    <name evidence="4" type="synonym">PGL2</name>
    <name evidence="4" type="synonym">SDH5</name>
    <name evidence="4" type="synonym">SDHAF2</name>
    <name evidence="6" type="ORF">Y1Q_0006403</name>
</gene>
<evidence type="ECO:0000256" key="2">
    <source>
        <dbReference type="ARBA" id="ARBA00023128"/>
    </source>
</evidence>
<dbReference type="InterPro" id="IPR031410">
    <property type="entry name" value="SAXO4"/>
</dbReference>
<proteinExistence type="inferred from homology"/>
<dbReference type="InterPro" id="IPR028882">
    <property type="entry name" value="SDHAF2"/>
</dbReference>
<dbReference type="Gene3D" id="1.10.150.250">
    <property type="entry name" value="Flavinator of succinate dehydrogenase"/>
    <property type="match status" value="1"/>
</dbReference>
<dbReference type="InterPro" id="IPR005631">
    <property type="entry name" value="SDH"/>
</dbReference>
<keyword evidence="2 4" id="KW-0496">Mitochondrion</keyword>
<dbReference type="PANTHER" id="PTHR34349">
    <property type="entry name" value="PROTEIN PHOSPHATASE 1 REGULATORY SUBUNIT 32"/>
    <property type="match status" value="1"/>
</dbReference>
<comment type="subunit">
    <text evidence="4">Interacts with SDHA within the SDH catalytic dimer.</text>
</comment>
<dbReference type="InterPro" id="IPR036714">
    <property type="entry name" value="SDH_sf"/>
</dbReference>
<dbReference type="GO" id="GO:0019902">
    <property type="term" value="F:phosphatase binding"/>
    <property type="evidence" value="ECO:0007669"/>
    <property type="project" value="TreeGrafter"/>
</dbReference>
<dbReference type="GO" id="GO:0010719">
    <property type="term" value="P:negative regulation of epithelial to mesenchymal transition"/>
    <property type="evidence" value="ECO:0007669"/>
    <property type="project" value="UniProtKB-ARBA"/>
</dbReference>
<dbReference type="STRING" id="8496.A0A151NXR3"/>
<evidence type="ECO:0000256" key="4">
    <source>
        <dbReference type="HAMAP-Rule" id="MF_03057"/>
    </source>
</evidence>
<feature type="region of interest" description="Disordered" evidence="5">
    <location>
        <begin position="1"/>
        <end position="21"/>
    </location>
</feature>
<comment type="caution">
    <text evidence="6">The sequence shown here is derived from an EMBL/GenBank/DDBJ whole genome shotgun (WGS) entry which is preliminary data.</text>
</comment>
<comment type="similarity">
    <text evidence="4">Belongs to the SDHAF2 family.</text>
</comment>
<keyword evidence="3 4" id="KW-0143">Chaperone</keyword>
<dbReference type="GO" id="GO:0005759">
    <property type="term" value="C:mitochondrial matrix"/>
    <property type="evidence" value="ECO:0007669"/>
    <property type="project" value="UniProtKB-SubCell"/>
</dbReference>
<dbReference type="Proteomes" id="UP000050525">
    <property type="component" value="Unassembled WGS sequence"/>
</dbReference>
<evidence type="ECO:0000313" key="6">
    <source>
        <dbReference type="EMBL" id="KYO41657.1"/>
    </source>
</evidence>
<dbReference type="eggNOG" id="ENOG502QR8X">
    <property type="taxonomic scope" value="Eukaryota"/>
</dbReference>
<dbReference type="GO" id="GO:0090090">
    <property type="term" value="P:negative regulation of canonical Wnt signaling pathway"/>
    <property type="evidence" value="ECO:0007669"/>
    <property type="project" value="UniProtKB-ARBA"/>
</dbReference>
<comment type="function">
    <text evidence="4">Plays an essential role in the assembly of succinate dehydrogenase (SDH), an enzyme complex (also referred to as respiratory complex II) that is a component of both the tricarboxylic acid (TCA) cycle and the mitochondrial electron transport chain, and which couples the oxidation of succinate to fumarate with the reduction of ubiquinone (coenzyme Q) to ubiquinol. Required for flavinylation (covalent attachment of FAD) of the flavoprotein subunit SDHA of the SDH catalytic dimer.</text>
</comment>
<dbReference type="SUPFAM" id="SSF109910">
    <property type="entry name" value="YgfY-like"/>
    <property type="match status" value="1"/>
</dbReference>